<dbReference type="PANTHER" id="PTHR38447">
    <property type="entry name" value="TRANSCRIPTION FACTOR YDEB-RELATED"/>
    <property type="match status" value="1"/>
</dbReference>
<dbReference type="InterPro" id="IPR003711">
    <property type="entry name" value="CarD-like/TRCF_RID"/>
</dbReference>
<evidence type="ECO:0000259" key="1">
    <source>
        <dbReference type="SMART" id="SM01058"/>
    </source>
</evidence>
<keyword evidence="3" id="KW-1185">Reference proteome</keyword>
<dbReference type="InterPro" id="IPR036101">
    <property type="entry name" value="CarD-like/TRCF_RID_sf"/>
</dbReference>
<dbReference type="SMART" id="SM01058">
    <property type="entry name" value="CarD_TRCF"/>
    <property type="match status" value="1"/>
</dbReference>
<protein>
    <submittedName>
        <fullName evidence="2">CarD family transcriptional regulator</fullName>
    </submittedName>
</protein>
<name>A0ABR7HHY6_9FIRM</name>
<dbReference type="Pfam" id="PF02559">
    <property type="entry name" value="CarD_TRCF_RID"/>
    <property type="match status" value="1"/>
</dbReference>
<evidence type="ECO:0000313" key="2">
    <source>
        <dbReference type="EMBL" id="MBC5727122.1"/>
    </source>
</evidence>
<dbReference type="InterPro" id="IPR052531">
    <property type="entry name" value="CarD-like_regulator"/>
</dbReference>
<evidence type="ECO:0000313" key="3">
    <source>
        <dbReference type="Proteomes" id="UP000636755"/>
    </source>
</evidence>
<proteinExistence type="predicted"/>
<dbReference type="Gene3D" id="2.40.10.170">
    <property type="match status" value="1"/>
</dbReference>
<dbReference type="Proteomes" id="UP000636755">
    <property type="component" value="Unassembled WGS sequence"/>
</dbReference>
<sequence length="163" mass="18794">MFEVSDIVAYGVNGVCTVTEITTKRIDKVNVEYYVLSPNATKTAKVFVPVQNEKLVGKMRAVLTKDEIIDLLDNMPKEEEWISNKNIRFETFKNIISEGKSSELLRLIRTLKLHEKQQLKRGKRLHMADERFLKEAEKMVLGEFAYVLNESTDDILNRIVNCA</sequence>
<reference evidence="2 3" key="1">
    <citation type="submission" date="2020-08" db="EMBL/GenBank/DDBJ databases">
        <title>Genome public.</title>
        <authorList>
            <person name="Liu C."/>
            <person name="Sun Q."/>
        </authorList>
    </citation>
    <scope>NUCLEOTIDE SEQUENCE [LARGE SCALE GENOMIC DNA]</scope>
    <source>
        <strain evidence="2 3">NSJ-71</strain>
    </source>
</reference>
<dbReference type="Gene3D" id="1.20.58.1290">
    <property type="entry name" value="CarD-like, C-terminal domain"/>
    <property type="match status" value="1"/>
</dbReference>
<dbReference type="InterPro" id="IPR042215">
    <property type="entry name" value="CarD-like_C"/>
</dbReference>
<comment type="caution">
    <text evidence="2">The sequence shown here is derived from an EMBL/GenBank/DDBJ whole genome shotgun (WGS) entry which is preliminary data.</text>
</comment>
<dbReference type="PANTHER" id="PTHR38447:SF1">
    <property type="entry name" value="RNA POLYMERASE-BINDING TRANSCRIPTION FACTOR CARD"/>
    <property type="match status" value="1"/>
</dbReference>
<dbReference type="RefSeq" id="WP_022235247.1">
    <property type="nucleotide sequence ID" value="NZ_JACOPS010000001.1"/>
</dbReference>
<gene>
    <name evidence="2" type="ORF">H8R91_01000</name>
</gene>
<dbReference type="SUPFAM" id="SSF141259">
    <property type="entry name" value="CarD-like"/>
    <property type="match status" value="1"/>
</dbReference>
<accession>A0ABR7HHY6</accession>
<organism evidence="2 3">
    <name type="scientific">Ruminococcus intestinalis</name>
    <dbReference type="NCBI Taxonomy" id="2763066"/>
    <lineage>
        <taxon>Bacteria</taxon>
        <taxon>Bacillati</taxon>
        <taxon>Bacillota</taxon>
        <taxon>Clostridia</taxon>
        <taxon>Eubacteriales</taxon>
        <taxon>Oscillospiraceae</taxon>
        <taxon>Ruminococcus</taxon>
    </lineage>
</organism>
<dbReference type="EMBL" id="JACOPS010000001">
    <property type="protein sequence ID" value="MBC5727122.1"/>
    <property type="molecule type" value="Genomic_DNA"/>
</dbReference>
<feature type="domain" description="CarD-like/TRCF RNAP-interacting" evidence="1">
    <location>
        <begin position="1"/>
        <end position="112"/>
    </location>
</feature>